<dbReference type="InterPro" id="IPR000600">
    <property type="entry name" value="ROK"/>
</dbReference>
<proteinExistence type="predicted"/>
<dbReference type="InterPro" id="IPR043129">
    <property type="entry name" value="ATPase_NBD"/>
</dbReference>
<sequence length="286" mass="29414">MTSRGYFAVDIGGTKLSVGVVSLTGEVLSHGRAVTPQTNVWQALSDLIKSQLALTDVELVGCGVGCGGPMSPDGELVSTLHISEWRDFPLRSKLQEVTQMPVYIDNDAKALVQGEVWCGAVAGQTDVIGMVVSTGVGGGIISGGKVLNGRIGNAGHIGHVIVEPEGRLCACGSFGCLEAHASGRSIEAITGKPAAEASLDVIQNTGRLVARALTSVGAIIDLRSAVIAGSVALGFGDPFFEAVQNELNRTAKIAFIRDFTVYRAGLGQLSPLVGAAAVARNLGCDS</sequence>
<dbReference type="Gene3D" id="3.30.420.40">
    <property type="match status" value="2"/>
</dbReference>
<organism evidence="1">
    <name type="scientific">freshwater metagenome</name>
    <dbReference type="NCBI Taxonomy" id="449393"/>
    <lineage>
        <taxon>unclassified sequences</taxon>
        <taxon>metagenomes</taxon>
        <taxon>ecological metagenomes</taxon>
    </lineage>
</organism>
<dbReference type="EMBL" id="CAEZUN010000036">
    <property type="protein sequence ID" value="CAB4597308.1"/>
    <property type="molecule type" value="Genomic_DNA"/>
</dbReference>
<accession>A0A6J6GKD1</accession>
<dbReference type="AlphaFoldDB" id="A0A6J6GKD1"/>
<dbReference type="InterPro" id="IPR049874">
    <property type="entry name" value="ROK_cs"/>
</dbReference>
<gene>
    <name evidence="1" type="ORF">UFOPK1826_00420</name>
</gene>
<dbReference type="SUPFAM" id="SSF53067">
    <property type="entry name" value="Actin-like ATPase domain"/>
    <property type="match status" value="1"/>
</dbReference>
<dbReference type="PANTHER" id="PTHR18964">
    <property type="entry name" value="ROK (REPRESSOR, ORF, KINASE) FAMILY"/>
    <property type="match status" value="1"/>
</dbReference>
<dbReference type="PANTHER" id="PTHR18964:SF169">
    <property type="entry name" value="N-ACETYLMANNOSAMINE KINASE"/>
    <property type="match status" value="1"/>
</dbReference>
<evidence type="ECO:0000313" key="1">
    <source>
        <dbReference type="EMBL" id="CAB4597308.1"/>
    </source>
</evidence>
<dbReference type="PROSITE" id="PS01125">
    <property type="entry name" value="ROK"/>
    <property type="match status" value="1"/>
</dbReference>
<reference evidence="1" key="1">
    <citation type="submission" date="2020-05" db="EMBL/GenBank/DDBJ databases">
        <authorList>
            <person name="Chiriac C."/>
            <person name="Salcher M."/>
            <person name="Ghai R."/>
            <person name="Kavagutti S V."/>
        </authorList>
    </citation>
    <scope>NUCLEOTIDE SEQUENCE</scope>
</reference>
<protein>
    <submittedName>
        <fullName evidence="1">Unannotated protein</fullName>
    </submittedName>
</protein>
<dbReference type="Pfam" id="PF00480">
    <property type="entry name" value="ROK"/>
    <property type="match status" value="1"/>
</dbReference>
<name>A0A6J6GKD1_9ZZZZ</name>